<organism evidence="2 3">
    <name type="scientific">Naasia aerilata</name>
    <dbReference type="NCBI Taxonomy" id="1162966"/>
    <lineage>
        <taxon>Bacteria</taxon>
        <taxon>Bacillati</taxon>
        <taxon>Actinomycetota</taxon>
        <taxon>Actinomycetes</taxon>
        <taxon>Micrococcales</taxon>
        <taxon>Microbacteriaceae</taxon>
        <taxon>Naasia</taxon>
    </lineage>
</organism>
<dbReference type="Proteomes" id="UP001321498">
    <property type="component" value="Chromosome"/>
</dbReference>
<dbReference type="RefSeq" id="WP_286277048.1">
    <property type="nucleotide sequence ID" value="NZ_AP027731.1"/>
</dbReference>
<feature type="region of interest" description="Disordered" evidence="1">
    <location>
        <begin position="1"/>
        <end position="67"/>
    </location>
</feature>
<sequence>MERDNADENKPSQAEGEDLDAQNEHEVLEAEGSRRRPRAEPATRRRRREGDAMTQSFAQWLGDQTDRDDEIAAFAKRTLERGDLPEHGDKAIFDGYFETTRDQEAYERAWQEFEAVPNPGGAR</sequence>
<reference evidence="3" key="1">
    <citation type="journal article" date="2019" name="Int. J. Syst. Evol. Microbiol.">
        <title>The Global Catalogue of Microorganisms (GCM) 10K type strain sequencing project: providing services to taxonomists for standard genome sequencing and annotation.</title>
        <authorList>
            <consortium name="The Broad Institute Genomics Platform"/>
            <consortium name="The Broad Institute Genome Sequencing Center for Infectious Disease"/>
            <person name="Wu L."/>
            <person name="Ma J."/>
        </authorList>
    </citation>
    <scope>NUCLEOTIDE SEQUENCE [LARGE SCALE GENOMIC DNA]</scope>
    <source>
        <strain evidence="3">NBRC 108725</strain>
    </source>
</reference>
<evidence type="ECO:0008006" key="4">
    <source>
        <dbReference type="Google" id="ProtNLM"/>
    </source>
</evidence>
<name>A0ABM8GFH9_9MICO</name>
<evidence type="ECO:0000313" key="2">
    <source>
        <dbReference type="EMBL" id="BDZ47101.1"/>
    </source>
</evidence>
<accession>A0ABM8GFH9</accession>
<proteinExistence type="predicted"/>
<gene>
    <name evidence="2" type="ORF">GCM10025866_30100</name>
</gene>
<evidence type="ECO:0000256" key="1">
    <source>
        <dbReference type="SAM" id="MobiDB-lite"/>
    </source>
</evidence>
<dbReference type="EMBL" id="AP027731">
    <property type="protein sequence ID" value="BDZ47101.1"/>
    <property type="molecule type" value="Genomic_DNA"/>
</dbReference>
<feature type="compositionally biased region" description="Basic and acidic residues" evidence="1">
    <location>
        <begin position="22"/>
        <end position="51"/>
    </location>
</feature>
<evidence type="ECO:0000313" key="3">
    <source>
        <dbReference type="Proteomes" id="UP001321498"/>
    </source>
</evidence>
<feature type="compositionally biased region" description="Basic and acidic residues" evidence="1">
    <location>
        <begin position="1"/>
        <end position="10"/>
    </location>
</feature>
<keyword evidence="3" id="KW-1185">Reference proteome</keyword>
<protein>
    <recommendedName>
        <fullName evidence="4">YozE SAM-like domain-containing protein</fullName>
    </recommendedName>
</protein>